<keyword evidence="3" id="KW-1185">Reference proteome</keyword>
<feature type="domain" description="Methyltransferase" evidence="1">
    <location>
        <begin position="45"/>
        <end position="153"/>
    </location>
</feature>
<dbReference type="InterPro" id="IPR025714">
    <property type="entry name" value="Methyltranfer_dom"/>
</dbReference>
<dbReference type="SUPFAM" id="SSF53335">
    <property type="entry name" value="S-adenosyl-L-methionine-dependent methyltransferases"/>
    <property type="match status" value="1"/>
</dbReference>
<keyword evidence="2" id="KW-0808">Transferase</keyword>
<dbReference type="Proteomes" id="UP001629953">
    <property type="component" value="Unassembled WGS sequence"/>
</dbReference>
<keyword evidence="2" id="KW-0489">Methyltransferase</keyword>
<dbReference type="PANTHER" id="PTHR43591:SF24">
    <property type="entry name" value="2-METHOXY-6-POLYPRENYL-1,4-BENZOQUINOL METHYLASE, MITOCHONDRIAL"/>
    <property type="match status" value="1"/>
</dbReference>
<dbReference type="Pfam" id="PF13847">
    <property type="entry name" value="Methyltransf_31"/>
    <property type="match status" value="1"/>
</dbReference>
<evidence type="ECO:0000313" key="3">
    <source>
        <dbReference type="Proteomes" id="UP001629953"/>
    </source>
</evidence>
<dbReference type="PANTHER" id="PTHR43591">
    <property type="entry name" value="METHYLTRANSFERASE"/>
    <property type="match status" value="1"/>
</dbReference>
<evidence type="ECO:0000259" key="1">
    <source>
        <dbReference type="Pfam" id="PF13847"/>
    </source>
</evidence>
<evidence type="ECO:0000313" key="2">
    <source>
        <dbReference type="EMBL" id="MFM2484947.1"/>
    </source>
</evidence>
<sequence length="253" mass="28661">MNQTTHEQLLQAQFSPQANAYLHSEVHAKGDDLQLVRQLVGEQPQARVLDMGCGGGHVSFQLAEQVKEIVAFDLSNAMLQVVRTEAQKRCLTNLQTCQGNVASLPFADDHFDVVITRYSAHHWTQWSTALSEMRRVLKPSGQVMIIDVISSDEPLLDSWLQTIETIRDPSHVRDFTLSQWLQALTQQGFKLQSCQQFPLFLEFQSWIERMQPPAEHVATIRSLIQKAPNSVRDFYEINAKDSFTLQSALIVAS</sequence>
<proteinExistence type="predicted"/>
<protein>
    <submittedName>
        <fullName evidence="2">Class I SAM-dependent methyltransferase</fullName>
    </submittedName>
</protein>
<dbReference type="GO" id="GO:0032259">
    <property type="term" value="P:methylation"/>
    <property type="evidence" value="ECO:0007669"/>
    <property type="project" value="UniProtKB-KW"/>
</dbReference>
<dbReference type="CDD" id="cd02440">
    <property type="entry name" value="AdoMet_MTases"/>
    <property type="match status" value="1"/>
</dbReference>
<reference evidence="2 3" key="1">
    <citation type="journal article" date="2013" name="Int. J. Syst. Evol. Microbiol.">
        <title>Celerinatantimonas yamalensis sp. nov., a cold-adapted diazotrophic bacterium from a cold permafrost brine.</title>
        <authorList>
            <person name="Shcherbakova V."/>
            <person name="Chuvilskaya N."/>
            <person name="Rivkina E."/>
            <person name="Demidov N."/>
            <person name="Uchaeva V."/>
            <person name="Suetin S."/>
            <person name="Suzina N."/>
            <person name="Gilichinsky D."/>
        </authorList>
    </citation>
    <scope>NUCLEOTIDE SEQUENCE [LARGE SCALE GENOMIC DNA]</scope>
    <source>
        <strain evidence="2 3">C7</strain>
    </source>
</reference>
<dbReference type="RefSeq" id="WP_408623135.1">
    <property type="nucleotide sequence ID" value="NZ_JBEQCT010000002.1"/>
</dbReference>
<dbReference type="InterPro" id="IPR029063">
    <property type="entry name" value="SAM-dependent_MTases_sf"/>
</dbReference>
<dbReference type="Gene3D" id="3.40.50.150">
    <property type="entry name" value="Vaccinia Virus protein VP39"/>
    <property type="match status" value="1"/>
</dbReference>
<name>A0ABW9G655_9GAMM</name>
<dbReference type="EMBL" id="JBEQCT010000002">
    <property type="protein sequence ID" value="MFM2484947.1"/>
    <property type="molecule type" value="Genomic_DNA"/>
</dbReference>
<gene>
    <name evidence="2" type="ORF">ABUE30_07685</name>
</gene>
<dbReference type="GO" id="GO:0008168">
    <property type="term" value="F:methyltransferase activity"/>
    <property type="evidence" value="ECO:0007669"/>
    <property type="project" value="UniProtKB-KW"/>
</dbReference>
<organism evidence="2 3">
    <name type="scientific">Celerinatantimonas yamalensis</name>
    <dbReference type="NCBI Taxonomy" id="559956"/>
    <lineage>
        <taxon>Bacteria</taxon>
        <taxon>Pseudomonadati</taxon>
        <taxon>Pseudomonadota</taxon>
        <taxon>Gammaproteobacteria</taxon>
        <taxon>Celerinatantimonadaceae</taxon>
        <taxon>Celerinatantimonas</taxon>
    </lineage>
</organism>
<accession>A0ABW9G655</accession>
<comment type="caution">
    <text evidence="2">The sequence shown here is derived from an EMBL/GenBank/DDBJ whole genome shotgun (WGS) entry which is preliminary data.</text>
</comment>